<name>A0AAW1K7J9_SAPOF</name>
<evidence type="ECO:0000256" key="6">
    <source>
        <dbReference type="SAM" id="MobiDB-lite"/>
    </source>
</evidence>
<keyword evidence="5" id="KW-0539">Nucleus</keyword>
<dbReference type="CDD" id="cd11448">
    <property type="entry name" value="bHLH_AtFAMA_like"/>
    <property type="match status" value="1"/>
</dbReference>
<dbReference type="SUPFAM" id="SSF47459">
    <property type="entry name" value="HLH, helix-loop-helix DNA-binding domain"/>
    <property type="match status" value="1"/>
</dbReference>
<dbReference type="InterPro" id="IPR036638">
    <property type="entry name" value="HLH_DNA-bd_sf"/>
</dbReference>
<keyword evidence="2" id="KW-0805">Transcription regulation</keyword>
<keyword evidence="4" id="KW-0804">Transcription</keyword>
<dbReference type="Gene3D" id="4.10.280.10">
    <property type="entry name" value="Helix-loop-helix DNA-binding domain"/>
    <property type="match status" value="1"/>
</dbReference>
<dbReference type="GO" id="GO:0010052">
    <property type="term" value="P:guard cell differentiation"/>
    <property type="evidence" value="ECO:0007669"/>
    <property type="project" value="InterPro"/>
</dbReference>
<evidence type="ECO:0000256" key="3">
    <source>
        <dbReference type="ARBA" id="ARBA00023125"/>
    </source>
</evidence>
<feature type="region of interest" description="Disordered" evidence="6">
    <location>
        <begin position="282"/>
        <end position="305"/>
    </location>
</feature>
<evidence type="ECO:0000256" key="2">
    <source>
        <dbReference type="ARBA" id="ARBA00023015"/>
    </source>
</evidence>
<dbReference type="GO" id="GO:0046983">
    <property type="term" value="F:protein dimerization activity"/>
    <property type="evidence" value="ECO:0007669"/>
    <property type="project" value="InterPro"/>
</dbReference>
<sequence length="398" mass="45678">MEKLQGPFHPCLVGEDLDVGWLEEFVSNIGSNYKYEDSYSEEPYDSTPTSLLHSLPSLEDKMPLLQMLQGVEQPAPPTVPFMQEPNYYQFLMNLQHQKTIFNNEMIKSETFREEQVAQISNRQCDSNDESKRTCGRPKRSRVVKTTASSKTVAGVATRERRKRKRPTKVTKNKEEVETQRMTHIAVERNRRRQMNDHLNALRSLMPPSYVQRGDQASIIGGAIDFVKEMEQLLQSLQAQKRMRHESDDVSTTSSSSALIDNMFMTSPTSPLQFRNFSPNNNNEENHGNFTTDNINTNNHNNNDEFSAENRSALADIKVVVIQNHVNLKIQCQRRHGQLLKAILAFEQLRLTILHLNITSLHTLVHYSFNLKIEEDCKLGTADEVVRAVHHIFSLINLN</sequence>
<reference evidence="8" key="1">
    <citation type="submission" date="2024-03" db="EMBL/GenBank/DDBJ databases">
        <title>WGS assembly of Saponaria officinalis var. Norfolk2.</title>
        <authorList>
            <person name="Jenkins J."/>
            <person name="Shu S."/>
            <person name="Grimwood J."/>
            <person name="Barry K."/>
            <person name="Goodstein D."/>
            <person name="Schmutz J."/>
            <person name="Leebens-Mack J."/>
            <person name="Osbourn A."/>
        </authorList>
    </citation>
    <scope>NUCLEOTIDE SEQUENCE [LARGE SCALE GENOMIC DNA]</scope>
    <source>
        <strain evidence="8">JIC</strain>
    </source>
</reference>
<dbReference type="AlphaFoldDB" id="A0AAW1K7J9"/>
<dbReference type="Proteomes" id="UP001443914">
    <property type="component" value="Unassembled WGS sequence"/>
</dbReference>
<feature type="domain" description="BHLH" evidence="7">
    <location>
        <begin position="178"/>
        <end position="229"/>
    </location>
</feature>
<dbReference type="InterPro" id="IPR011598">
    <property type="entry name" value="bHLH_dom"/>
</dbReference>
<comment type="subcellular location">
    <subcellularLocation>
        <location evidence="1">Nucleus</location>
    </subcellularLocation>
</comment>
<comment type="caution">
    <text evidence="8">The sequence shown here is derived from an EMBL/GenBank/DDBJ whole genome shotgun (WGS) entry which is preliminary data.</text>
</comment>
<keyword evidence="9" id="KW-1185">Reference proteome</keyword>
<dbReference type="GO" id="GO:0045893">
    <property type="term" value="P:positive regulation of DNA-templated transcription"/>
    <property type="evidence" value="ECO:0007669"/>
    <property type="project" value="TreeGrafter"/>
</dbReference>
<feature type="compositionally biased region" description="Low complexity" evidence="6">
    <location>
        <begin position="288"/>
        <end position="300"/>
    </location>
</feature>
<evidence type="ECO:0000313" key="8">
    <source>
        <dbReference type="EMBL" id="KAK9713647.1"/>
    </source>
</evidence>
<evidence type="ECO:0000256" key="5">
    <source>
        <dbReference type="ARBA" id="ARBA00023242"/>
    </source>
</evidence>
<dbReference type="PANTHER" id="PTHR46684:SF16">
    <property type="entry name" value="TRANSCRIPTION FACTOR BHLH67-LIKE ISOFORM X2"/>
    <property type="match status" value="1"/>
</dbReference>
<dbReference type="GO" id="GO:0005634">
    <property type="term" value="C:nucleus"/>
    <property type="evidence" value="ECO:0007669"/>
    <property type="project" value="UniProtKB-SubCell"/>
</dbReference>
<keyword evidence="3" id="KW-0238">DNA-binding</keyword>
<proteinExistence type="predicted"/>
<dbReference type="InterPro" id="IPR054502">
    <property type="entry name" value="bHLH-TF_ACT-like_plant"/>
</dbReference>
<dbReference type="PROSITE" id="PS50888">
    <property type="entry name" value="BHLH"/>
    <property type="match status" value="1"/>
</dbReference>
<evidence type="ECO:0000256" key="4">
    <source>
        <dbReference type="ARBA" id="ARBA00023163"/>
    </source>
</evidence>
<dbReference type="EMBL" id="JBDFQZ010000006">
    <property type="protein sequence ID" value="KAK9713647.1"/>
    <property type="molecule type" value="Genomic_DNA"/>
</dbReference>
<evidence type="ECO:0000259" key="7">
    <source>
        <dbReference type="PROSITE" id="PS50888"/>
    </source>
</evidence>
<dbReference type="InterPro" id="IPR044283">
    <property type="entry name" value="FAMA/SPEECHLESS/MUTE-like"/>
</dbReference>
<protein>
    <recommendedName>
        <fullName evidence="7">BHLH domain-containing protein</fullName>
    </recommendedName>
</protein>
<dbReference type="GO" id="GO:0003677">
    <property type="term" value="F:DNA binding"/>
    <property type="evidence" value="ECO:0007669"/>
    <property type="project" value="UniProtKB-KW"/>
</dbReference>
<accession>A0AAW1K7J9</accession>
<dbReference type="Pfam" id="PF00010">
    <property type="entry name" value="HLH"/>
    <property type="match status" value="1"/>
</dbReference>
<dbReference type="GO" id="GO:0003700">
    <property type="term" value="F:DNA-binding transcription factor activity"/>
    <property type="evidence" value="ECO:0007669"/>
    <property type="project" value="InterPro"/>
</dbReference>
<dbReference type="Pfam" id="PF22754">
    <property type="entry name" value="bHLH-TF_ACT-like_plant"/>
    <property type="match status" value="1"/>
</dbReference>
<evidence type="ECO:0000256" key="1">
    <source>
        <dbReference type="ARBA" id="ARBA00004123"/>
    </source>
</evidence>
<dbReference type="SMART" id="SM00353">
    <property type="entry name" value="HLH"/>
    <property type="match status" value="1"/>
</dbReference>
<evidence type="ECO:0000313" key="9">
    <source>
        <dbReference type="Proteomes" id="UP001443914"/>
    </source>
</evidence>
<dbReference type="PANTHER" id="PTHR46684">
    <property type="entry name" value="TRANSCRIPTION FACTOR FAMA"/>
    <property type="match status" value="1"/>
</dbReference>
<gene>
    <name evidence="8" type="ORF">RND81_06G042100</name>
</gene>
<organism evidence="8 9">
    <name type="scientific">Saponaria officinalis</name>
    <name type="common">Common soapwort</name>
    <name type="synonym">Lychnis saponaria</name>
    <dbReference type="NCBI Taxonomy" id="3572"/>
    <lineage>
        <taxon>Eukaryota</taxon>
        <taxon>Viridiplantae</taxon>
        <taxon>Streptophyta</taxon>
        <taxon>Embryophyta</taxon>
        <taxon>Tracheophyta</taxon>
        <taxon>Spermatophyta</taxon>
        <taxon>Magnoliopsida</taxon>
        <taxon>eudicotyledons</taxon>
        <taxon>Gunneridae</taxon>
        <taxon>Pentapetalae</taxon>
        <taxon>Caryophyllales</taxon>
        <taxon>Caryophyllaceae</taxon>
        <taxon>Caryophylleae</taxon>
        <taxon>Saponaria</taxon>
    </lineage>
</organism>